<evidence type="ECO:0000256" key="2">
    <source>
        <dbReference type="RuleBase" id="RU000363"/>
    </source>
</evidence>
<evidence type="ECO:0000313" key="7">
    <source>
        <dbReference type="Proteomes" id="UP000663855"/>
    </source>
</evidence>
<dbReference type="Proteomes" id="UP000681967">
    <property type="component" value="Unassembled WGS sequence"/>
</dbReference>
<dbReference type="EMBL" id="CAJOBH010000467">
    <property type="protein sequence ID" value="CAF3794327.1"/>
    <property type="molecule type" value="Genomic_DNA"/>
</dbReference>
<protein>
    <recommendedName>
        <fullName evidence="8">Retinol dehydrogenase 12</fullName>
    </recommendedName>
</protein>
<dbReference type="EMBL" id="CAJNOW010018806">
    <property type="protein sequence ID" value="CAF1668519.1"/>
    <property type="molecule type" value="Genomic_DNA"/>
</dbReference>
<evidence type="ECO:0000256" key="1">
    <source>
        <dbReference type="ARBA" id="ARBA00023002"/>
    </source>
</evidence>
<name>A0A815RZ75_9BILA</name>
<evidence type="ECO:0000313" key="4">
    <source>
        <dbReference type="EMBL" id="CAF1483270.1"/>
    </source>
</evidence>
<keyword evidence="1" id="KW-0560">Oxidoreductase</keyword>
<gene>
    <name evidence="6" type="ORF">BYL167_LOCUS2628</name>
    <name evidence="4" type="ORF">CJN711_LOCUS26288</name>
    <name evidence="5" type="ORF">KQP761_LOCUS33728</name>
</gene>
<feature type="transmembrane region" description="Helical" evidence="3">
    <location>
        <begin position="16"/>
        <end position="39"/>
    </location>
</feature>
<evidence type="ECO:0008006" key="8">
    <source>
        <dbReference type="Google" id="ProtNLM"/>
    </source>
</evidence>
<dbReference type="GO" id="GO:0016491">
    <property type="term" value="F:oxidoreductase activity"/>
    <property type="evidence" value="ECO:0007669"/>
    <property type="project" value="UniProtKB-KW"/>
</dbReference>
<keyword evidence="3" id="KW-0472">Membrane</keyword>
<sequence length="374" mass="41818">MTIITFLLYQPEVQSLLTFFVSIIILILSAYSILVPTFIWAWVSANYACLLLYFIGVFTLMRWLARGGRYLDIEKANLEGQTFLITGAGGGIGKETAIELAKRGARVILFARVGNLSEAVSDVKKAARSPANVVGYVLDLSDLRSIKSCVEQFMETDDANRPIAALINNAGVMACPYLKTKDGFELQMGTNHFGHFYFTKLLLPRLHSSRIVNVSSTAHALWQVPCDASHYAQMCNPITYNRMSAYALSKSANILFTRELQRRYAESHKIRSYALHPGGVNTHLDRHMGAGNLIRTLVKPIRYLLFKTALEGAQTNLYCALSNNAKPGAYHSDCQPISVINKYLEDDKIAGEWWDYSEKIITDKLNNIGDQETI</sequence>
<dbReference type="PRINTS" id="PR00080">
    <property type="entry name" value="SDRFAMILY"/>
</dbReference>
<dbReference type="InterPro" id="IPR036291">
    <property type="entry name" value="NAD(P)-bd_dom_sf"/>
</dbReference>
<proteinExistence type="inferred from homology"/>
<dbReference type="Pfam" id="PF00106">
    <property type="entry name" value="adh_short"/>
    <property type="match status" value="1"/>
</dbReference>
<dbReference type="SUPFAM" id="SSF51735">
    <property type="entry name" value="NAD(P)-binding Rossmann-fold domains"/>
    <property type="match status" value="1"/>
</dbReference>
<keyword evidence="3" id="KW-1133">Transmembrane helix</keyword>
<evidence type="ECO:0000313" key="6">
    <source>
        <dbReference type="EMBL" id="CAF3794327.1"/>
    </source>
</evidence>
<dbReference type="PRINTS" id="PR00081">
    <property type="entry name" value="GDHRDH"/>
</dbReference>
<dbReference type="Gene3D" id="3.40.50.720">
    <property type="entry name" value="NAD(P)-binding Rossmann-like Domain"/>
    <property type="match status" value="1"/>
</dbReference>
<evidence type="ECO:0000256" key="3">
    <source>
        <dbReference type="SAM" id="Phobius"/>
    </source>
</evidence>
<accession>A0A815RZ75</accession>
<dbReference type="OrthoDB" id="191139at2759"/>
<keyword evidence="3" id="KW-0812">Transmembrane</keyword>
<evidence type="ECO:0000313" key="5">
    <source>
        <dbReference type="EMBL" id="CAF1668519.1"/>
    </source>
</evidence>
<feature type="transmembrane region" description="Helical" evidence="3">
    <location>
        <begin position="45"/>
        <end position="65"/>
    </location>
</feature>
<dbReference type="AlphaFoldDB" id="A0A815RZ75"/>
<comment type="similarity">
    <text evidence="2">Belongs to the short-chain dehydrogenases/reductases (SDR) family.</text>
</comment>
<dbReference type="PANTHER" id="PTHR43157">
    <property type="entry name" value="PHOSPHATIDYLINOSITOL-GLYCAN BIOSYNTHESIS CLASS F PROTEIN-RELATED"/>
    <property type="match status" value="1"/>
</dbReference>
<organism evidence="4 7">
    <name type="scientific">Rotaria magnacalcarata</name>
    <dbReference type="NCBI Taxonomy" id="392030"/>
    <lineage>
        <taxon>Eukaryota</taxon>
        <taxon>Metazoa</taxon>
        <taxon>Spiralia</taxon>
        <taxon>Gnathifera</taxon>
        <taxon>Rotifera</taxon>
        <taxon>Eurotatoria</taxon>
        <taxon>Bdelloidea</taxon>
        <taxon>Philodinida</taxon>
        <taxon>Philodinidae</taxon>
        <taxon>Rotaria</taxon>
    </lineage>
</organism>
<dbReference type="Proteomes" id="UP000663855">
    <property type="component" value="Unassembled WGS sequence"/>
</dbReference>
<comment type="caution">
    <text evidence="4">The sequence shown here is derived from an EMBL/GenBank/DDBJ whole genome shotgun (WGS) entry which is preliminary data.</text>
</comment>
<dbReference type="Proteomes" id="UP000663834">
    <property type="component" value="Unassembled WGS sequence"/>
</dbReference>
<dbReference type="PANTHER" id="PTHR43157:SF31">
    <property type="entry name" value="PHOSPHATIDYLINOSITOL-GLYCAN BIOSYNTHESIS CLASS F PROTEIN"/>
    <property type="match status" value="1"/>
</dbReference>
<dbReference type="EMBL" id="CAJNOV010012366">
    <property type="protein sequence ID" value="CAF1483270.1"/>
    <property type="molecule type" value="Genomic_DNA"/>
</dbReference>
<dbReference type="InterPro" id="IPR002347">
    <property type="entry name" value="SDR_fam"/>
</dbReference>
<reference evidence="4" key="1">
    <citation type="submission" date="2021-02" db="EMBL/GenBank/DDBJ databases">
        <authorList>
            <person name="Nowell W R."/>
        </authorList>
    </citation>
    <scope>NUCLEOTIDE SEQUENCE</scope>
</reference>